<evidence type="ECO:0000259" key="6">
    <source>
        <dbReference type="PROSITE" id="PS51387"/>
    </source>
</evidence>
<dbReference type="GO" id="GO:0071949">
    <property type="term" value="F:FAD binding"/>
    <property type="evidence" value="ECO:0007669"/>
    <property type="project" value="InterPro"/>
</dbReference>
<dbReference type="PANTHER" id="PTHR42973">
    <property type="entry name" value="BINDING OXIDOREDUCTASE, PUTATIVE (AFU_ORTHOLOGUE AFUA_1G17690)-RELATED"/>
    <property type="match status" value="1"/>
</dbReference>
<dbReference type="PANTHER" id="PTHR42973:SF39">
    <property type="entry name" value="FAD-BINDING PCMH-TYPE DOMAIN-CONTAINING PROTEIN"/>
    <property type="match status" value="1"/>
</dbReference>
<evidence type="ECO:0000256" key="4">
    <source>
        <dbReference type="ARBA" id="ARBA00022827"/>
    </source>
</evidence>
<dbReference type="InterPro" id="IPR016167">
    <property type="entry name" value="FAD-bd_PCMH_sub1"/>
</dbReference>
<evidence type="ECO:0000256" key="3">
    <source>
        <dbReference type="ARBA" id="ARBA00022630"/>
    </source>
</evidence>
<dbReference type="RefSeq" id="WP_012139378.1">
    <property type="nucleotide sequence ID" value="NZ_KE007328.1"/>
</dbReference>
<reference evidence="7 8" key="1">
    <citation type="journal article" date="2013" name="Genome Announc.">
        <title>Draft Genome Sequence of the Moderately Halophilic Bacterium Marinobacter lipolyticus Strain SM19.</title>
        <authorList>
            <person name="Papke R.T."/>
            <person name="de la Haba R.R."/>
            <person name="Infante-Dominguez C."/>
            <person name="Perez D."/>
            <person name="Sanchez-Porro C."/>
            <person name="Lapierre P."/>
            <person name="Ventosa A."/>
        </authorList>
    </citation>
    <scope>NUCLEOTIDE SEQUENCE [LARGE SCALE GENOMIC DNA]</scope>
    <source>
        <strain evidence="7 8">SM19</strain>
    </source>
</reference>
<dbReference type="Pfam" id="PF08031">
    <property type="entry name" value="BBE"/>
    <property type="match status" value="1"/>
</dbReference>
<dbReference type="PROSITE" id="PS51387">
    <property type="entry name" value="FAD_PCMH"/>
    <property type="match status" value="1"/>
</dbReference>
<evidence type="ECO:0000256" key="1">
    <source>
        <dbReference type="ARBA" id="ARBA00001974"/>
    </source>
</evidence>
<dbReference type="OrthoDB" id="9775082at2"/>
<evidence type="ECO:0000313" key="8">
    <source>
        <dbReference type="Proteomes" id="UP000016540"/>
    </source>
</evidence>
<comment type="caution">
    <text evidence="7">The sequence shown here is derived from an EMBL/GenBank/DDBJ whole genome shotgun (WGS) entry which is preliminary data.</text>
</comment>
<dbReference type="Proteomes" id="UP000016540">
    <property type="component" value="Unassembled WGS sequence"/>
</dbReference>
<evidence type="ECO:0000256" key="2">
    <source>
        <dbReference type="ARBA" id="ARBA00005466"/>
    </source>
</evidence>
<proteinExistence type="inferred from homology"/>
<dbReference type="AlphaFoldDB" id="R8AX10"/>
<dbReference type="InterPro" id="IPR016166">
    <property type="entry name" value="FAD-bd_PCMH"/>
</dbReference>
<dbReference type="PATRIC" id="fig|1318628.3.peg.3185"/>
<dbReference type="InterPro" id="IPR012951">
    <property type="entry name" value="BBE"/>
</dbReference>
<dbReference type="Gene3D" id="3.30.43.10">
    <property type="entry name" value="Uridine Diphospho-n-acetylenolpyruvylglucosamine Reductase, domain 2"/>
    <property type="match status" value="1"/>
</dbReference>
<dbReference type="EMBL" id="ASAD01000021">
    <property type="protein sequence ID" value="EON90883.1"/>
    <property type="molecule type" value="Genomic_DNA"/>
</dbReference>
<organism evidence="7 8">
    <name type="scientific">Marinobacter lipolyticus SM19</name>
    <dbReference type="NCBI Taxonomy" id="1318628"/>
    <lineage>
        <taxon>Bacteria</taxon>
        <taxon>Pseudomonadati</taxon>
        <taxon>Pseudomonadota</taxon>
        <taxon>Gammaproteobacteria</taxon>
        <taxon>Pseudomonadales</taxon>
        <taxon>Marinobacteraceae</taxon>
        <taxon>Marinobacter</taxon>
    </lineage>
</organism>
<evidence type="ECO:0000256" key="5">
    <source>
        <dbReference type="ARBA" id="ARBA00023002"/>
    </source>
</evidence>
<dbReference type="InterPro" id="IPR006094">
    <property type="entry name" value="Oxid_FAD_bind_N"/>
</dbReference>
<comment type="similarity">
    <text evidence="2">Belongs to the oxygen-dependent FAD-linked oxidoreductase family.</text>
</comment>
<dbReference type="STRING" id="1318628.MARLIPOL_15929"/>
<name>R8AX10_9GAMM</name>
<feature type="domain" description="FAD-binding PCMH-type" evidence="6">
    <location>
        <begin position="35"/>
        <end position="206"/>
    </location>
</feature>
<evidence type="ECO:0000313" key="7">
    <source>
        <dbReference type="EMBL" id="EON90883.1"/>
    </source>
</evidence>
<dbReference type="HOGENOM" id="CLU_018354_10_0_6"/>
<dbReference type="GO" id="GO:0016491">
    <property type="term" value="F:oxidoreductase activity"/>
    <property type="evidence" value="ECO:0007669"/>
    <property type="project" value="UniProtKB-KW"/>
</dbReference>
<dbReference type="eggNOG" id="COG0277">
    <property type="taxonomic scope" value="Bacteria"/>
</dbReference>
<dbReference type="PROSITE" id="PS00862">
    <property type="entry name" value="OX2_COVAL_FAD"/>
    <property type="match status" value="1"/>
</dbReference>
<keyword evidence="5" id="KW-0560">Oxidoreductase</keyword>
<dbReference type="InterPro" id="IPR016169">
    <property type="entry name" value="FAD-bd_PCMH_sub2"/>
</dbReference>
<keyword evidence="8" id="KW-1185">Reference proteome</keyword>
<dbReference type="Gene3D" id="3.30.465.10">
    <property type="match status" value="1"/>
</dbReference>
<dbReference type="SUPFAM" id="SSF56176">
    <property type="entry name" value="FAD-binding/transporter-associated domain-like"/>
    <property type="match status" value="1"/>
</dbReference>
<accession>R8AX10</accession>
<keyword evidence="3" id="KW-0285">Flavoprotein</keyword>
<sequence>MDTEAINQLKGTFRGDILEPGDAEYDDVRALYNAMIDKRPRLIARCCNTADVVTAVRFGRDQGLLVALRGCGHNGPGLGSCNDGLLIDLSRMKGVYVDPDNATVRAQPGCEQGDVDHATHAYGLAVPAGIVSTTGISGLTLGGGHGYLSRLHGLTVDNLLEAEVVLADGRIVTANINQHEDLFWAIRGGGGNFGVVTSFLFQAHPVKDVYAGPIFWDLADARKIMAWYRDFLPTAPRELGMFLGLKRVPKVELFPEALWGRPIVALMTCYNGTEEEGIEAMRPVRESLPEPLLDGMTQMPFPMWQSAFDPILPKGLQWYWKGDFVKELPDEAIEVHIEHASKAPDGLSLMHLYPINGAVHDTDSNAMAWSCRDANWSMVIAGIDPEPENAATVTQWARDYWEAVHPYNASGAYINFMMEEGDERVQATYGHNYPRLAQIKTKYDPENFFRVNQNIRPG</sequence>
<keyword evidence="4" id="KW-0274">FAD</keyword>
<comment type="cofactor">
    <cofactor evidence="1">
        <name>FAD</name>
        <dbReference type="ChEBI" id="CHEBI:57692"/>
    </cofactor>
</comment>
<gene>
    <name evidence="7" type="ORF">MARLIPOL_15929</name>
</gene>
<dbReference type="Gene3D" id="3.40.462.20">
    <property type="match status" value="1"/>
</dbReference>
<dbReference type="InterPro" id="IPR006093">
    <property type="entry name" value="Oxy_OxRdtase_FAD_BS"/>
</dbReference>
<dbReference type="InterPro" id="IPR050416">
    <property type="entry name" value="FAD-linked_Oxidoreductase"/>
</dbReference>
<protein>
    <submittedName>
        <fullName evidence="7">FAD/FMN-dependent dehydrogenase</fullName>
    </submittedName>
</protein>
<dbReference type="InterPro" id="IPR036318">
    <property type="entry name" value="FAD-bd_PCMH-like_sf"/>
</dbReference>
<dbReference type="Pfam" id="PF01565">
    <property type="entry name" value="FAD_binding_4"/>
    <property type="match status" value="1"/>
</dbReference>